<comment type="similarity">
    <text evidence="1">Belongs to the iron-containing alcohol dehydrogenase family.</text>
</comment>
<dbReference type="FunFam" id="1.20.1090.10:FF:000001">
    <property type="entry name" value="Aldehyde-alcohol dehydrogenase"/>
    <property type="match status" value="1"/>
</dbReference>
<dbReference type="InterPro" id="IPR056798">
    <property type="entry name" value="ADH_Fe_C"/>
</dbReference>
<dbReference type="SUPFAM" id="SSF56796">
    <property type="entry name" value="Dehydroquinate synthase-like"/>
    <property type="match status" value="1"/>
</dbReference>
<dbReference type="Gene3D" id="3.40.50.1970">
    <property type="match status" value="1"/>
</dbReference>
<dbReference type="AlphaFoldDB" id="A0A1H8CEL3"/>
<dbReference type="EMBL" id="FOBB01000007">
    <property type="protein sequence ID" value="SEM92718.1"/>
    <property type="molecule type" value="Genomic_DNA"/>
</dbReference>
<evidence type="ECO:0000313" key="5">
    <source>
        <dbReference type="EMBL" id="SEM92718.1"/>
    </source>
</evidence>
<evidence type="ECO:0000313" key="6">
    <source>
        <dbReference type="Proteomes" id="UP000198984"/>
    </source>
</evidence>
<dbReference type="GO" id="GO:0004022">
    <property type="term" value="F:alcohol dehydrogenase (NAD+) activity"/>
    <property type="evidence" value="ECO:0007669"/>
    <property type="project" value="TreeGrafter"/>
</dbReference>
<dbReference type="GO" id="GO:0046872">
    <property type="term" value="F:metal ion binding"/>
    <property type="evidence" value="ECO:0007669"/>
    <property type="project" value="InterPro"/>
</dbReference>
<evidence type="ECO:0000256" key="2">
    <source>
        <dbReference type="ARBA" id="ARBA00023002"/>
    </source>
</evidence>
<dbReference type="InterPro" id="IPR039697">
    <property type="entry name" value="Alcohol_dehydrogenase_Fe"/>
</dbReference>
<organism evidence="5 6">
    <name type="scientific">Chitinophaga rupis</name>
    <dbReference type="NCBI Taxonomy" id="573321"/>
    <lineage>
        <taxon>Bacteria</taxon>
        <taxon>Pseudomonadati</taxon>
        <taxon>Bacteroidota</taxon>
        <taxon>Chitinophagia</taxon>
        <taxon>Chitinophagales</taxon>
        <taxon>Chitinophagaceae</taxon>
        <taxon>Chitinophaga</taxon>
    </lineage>
</organism>
<reference evidence="5 6" key="1">
    <citation type="submission" date="2016-10" db="EMBL/GenBank/DDBJ databases">
        <authorList>
            <person name="de Groot N.N."/>
        </authorList>
    </citation>
    <scope>NUCLEOTIDE SEQUENCE [LARGE SCALE GENOMIC DNA]</scope>
    <source>
        <strain evidence="5 6">DSM 21039</strain>
    </source>
</reference>
<dbReference type="FunFam" id="3.40.50.1970:FF:000003">
    <property type="entry name" value="Alcohol dehydrogenase, iron-containing"/>
    <property type="match status" value="1"/>
</dbReference>
<dbReference type="PANTHER" id="PTHR11496">
    <property type="entry name" value="ALCOHOL DEHYDROGENASE"/>
    <property type="match status" value="1"/>
</dbReference>
<evidence type="ECO:0000256" key="1">
    <source>
        <dbReference type="ARBA" id="ARBA00007358"/>
    </source>
</evidence>
<keyword evidence="2" id="KW-0560">Oxidoreductase</keyword>
<dbReference type="Pfam" id="PF25137">
    <property type="entry name" value="ADH_Fe_C"/>
    <property type="match status" value="1"/>
</dbReference>
<proteinExistence type="inferred from homology"/>
<protein>
    <submittedName>
        <fullName evidence="5">Alcohol dehydrogenase, class IV</fullName>
    </submittedName>
</protein>
<dbReference type="PANTHER" id="PTHR11496:SF102">
    <property type="entry name" value="ALCOHOL DEHYDROGENASE 4"/>
    <property type="match status" value="1"/>
</dbReference>
<dbReference type="InterPro" id="IPR001670">
    <property type="entry name" value="ADH_Fe/GldA"/>
</dbReference>
<feature type="domain" description="Alcohol dehydrogenase iron-type/glycerol dehydrogenase GldA" evidence="3">
    <location>
        <begin position="9"/>
        <end position="174"/>
    </location>
</feature>
<feature type="domain" description="Fe-containing alcohol dehydrogenase-like C-terminal" evidence="4">
    <location>
        <begin position="185"/>
        <end position="380"/>
    </location>
</feature>
<evidence type="ECO:0000259" key="4">
    <source>
        <dbReference type="Pfam" id="PF25137"/>
    </source>
</evidence>
<dbReference type="Gene3D" id="1.20.1090.10">
    <property type="entry name" value="Dehydroquinate synthase-like - alpha domain"/>
    <property type="match status" value="1"/>
</dbReference>
<dbReference type="CDD" id="cd08551">
    <property type="entry name" value="Fe-ADH"/>
    <property type="match status" value="1"/>
</dbReference>
<keyword evidence="6" id="KW-1185">Reference proteome</keyword>
<evidence type="ECO:0000259" key="3">
    <source>
        <dbReference type="Pfam" id="PF00465"/>
    </source>
</evidence>
<accession>A0A1H8CEL3</accession>
<gene>
    <name evidence="5" type="ORF">SAMN04488505_10767</name>
</gene>
<name>A0A1H8CEL3_9BACT</name>
<dbReference type="Proteomes" id="UP000198984">
    <property type="component" value="Unassembled WGS sequence"/>
</dbReference>
<dbReference type="Pfam" id="PF00465">
    <property type="entry name" value="Fe-ADH"/>
    <property type="match status" value="1"/>
</dbReference>
<dbReference type="STRING" id="573321.SAMN04488505_10767"/>
<sequence>MQSVTIINPNKLVFGENSFAQFITDYTALGLQRLYLVTIPPVAAQIADGLHTLQQQGVAIQVNDRIAGEPSFNDFEKLLAEARSFGADSIVGIGGGSVLDVAKLIAAQIKNTQTTAEVIGIRNLKERKTYLACIPTTSGTGSEVSPNALFIDDSGAKVGVISPFLVPDAAYIDPALTLSVPASITASTGIDALTHCLEAYTNNFAHPVIDLIALEGVRLIARYLKRACDNGQDLEARAQVALGSMYGGMCLGPVNTAAVHALSYPLGVSYHVPHGLSIALLLPYVMEFNLPAAPERHAQIGLALGAAPGQSDMATARQGIDLIKKLISDCGLPASLEELNIPFDSIDKMAEDVLKIQRLLKNNLRPVTQQDAVNIYRAAFNKVVA</sequence>